<sequence>MLCGLSLNQQQNKVISCGQDEQILIIEQSQQDSKWIVIQKIKVETHGKRICFINDNVFTFQPDGIEQMHYLQTKNILVKGGDDQWFFPQQHIKSKCLFINRNGKYVNLIRTKENGEFKTEQSIEFRHIRLYGCMSNDGQYLIIWIEIQNKFKLENTMKYEQHINIRFNNL</sequence>
<evidence type="ECO:0000313" key="2">
    <source>
        <dbReference type="Proteomes" id="UP000689195"/>
    </source>
</evidence>
<dbReference type="AlphaFoldDB" id="A0A8S1YIA5"/>
<keyword evidence="2" id="KW-1185">Reference proteome</keyword>
<dbReference type="OrthoDB" id="4869960at2759"/>
<dbReference type="EMBL" id="CAJJDO010000217">
    <property type="protein sequence ID" value="CAD8214476.1"/>
    <property type="molecule type" value="Genomic_DNA"/>
</dbReference>
<evidence type="ECO:0000313" key="1">
    <source>
        <dbReference type="EMBL" id="CAD8214476.1"/>
    </source>
</evidence>
<dbReference type="GO" id="GO:0016226">
    <property type="term" value="P:iron-sulfur cluster assembly"/>
    <property type="evidence" value="ECO:0007669"/>
    <property type="project" value="TreeGrafter"/>
</dbReference>
<comment type="caution">
    <text evidence="1">The sequence shown here is derived from an EMBL/GenBank/DDBJ whole genome shotgun (WGS) entry which is preliminary data.</text>
</comment>
<dbReference type="Proteomes" id="UP000689195">
    <property type="component" value="Unassembled WGS sequence"/>
</dbReference>
<protein>
    <submittedName>
        <fullName evidence="1">Uncharacterized protein</fullName>
    </submittedName>
</protein>
<name>A0A8S1YIA5_9CILI</name>
<gene>
    <name evidence="1" type="ORF">PPENT_87.1.T2170006</name>
</gene>
<accession>A0A8S1YIA5</accession>
<reference evidence="1" key="1">
    <citation type="submission" date="2021-01" db="EMBL/GenBank/DDBJ databases">
        <authorList>
            <consortium name="Genoscope - CEA"/>
            <person name="William W."/>
        </authorList>
    </citation>
    <scope>NUCLEOTIDE SEQUENCE</scope>
</reference>
<proteinExistence type="predicted"/>
<organism evidence="1 2">
    <name type="scientific">Paramecium pentaurelia</name>
    <dbReference type="NCBI Taxonomy" id="43138"/>
    <lineage>
        <taxon>Eukaryota</taxon>
        <taxon>Sar</taxon>
        <taxon>Alveolata</taxon>
        <taxon>Ciliophora</taxon>
        <taxon>Intramacronucleata</taxon>
        <taxon>Oligohymenophorea</taxon>
        <taxon>Peniculida</taxon>
        <taxon>Parameciidae</taxon>
        <taxon>Paramecium</taxon>
    </lineage>
</organism>
<dbReference type="GO" id="GO:0097361">
    <property type="term" value="C:cytosolic [4Fe-4S] assembly targeting complex"/>
    <property type="evidence" value="ECO:0007669"/>
    <property type="project" value="TreeGrafter"/>
</dbReference>
<dbReference type="PANTHER" id="PTHR19920:SF0">
    <property type="entry name" value="CYTOSOLIC IRON-SULFUR PROTEIN ASSEMBLY PROTEIN CIAO1-RELATED"/>
    <property type="match status" value="1"/>
</dbReference>
<dbReference type="PANTHER" id="PTHR19920">
    <property type="entry name" value="WD40 PROTEIN CIAO1"/>
    <property type="match status" value="1"/>
</dbReference>